<evidence type="ECO:0000256" key="7">
    <source>
        <dbReference type="ARBA" id="ARBA00022660"/>
    </source>
</evidence>
<dbReference type="PROSITE" id="PS51808">
    <property type="entry name" value="CHCH"/>
    <property type="match status" value="1"/>
</dbReference>
<keyword evidence="14" id="KW-1185">Reference proteome</keyword>
<evidence type="ECO:0000313" key="13">
    <source>
        <dbReference type="EMBL" id="SGZ31685.1"/>
    </source>
</evidence>
<keyword evidence="9" id="KW-0249">Electron transport</keyword>
<evidence type="ECO:0000256" key="8">
    <source>
        <dbReference type="ARBA" id="ARBA00022792"/>
    </source>
</evidence>
<dbReference type="EMBL" id="FQNC01000115">
    <property type="protein sequence ID" value="SGZ31685.1"/>
    <property type="molecule type" value="Genomic_DNA"/>
</dbReference>
<dbReference type="GO" id="GO:0005758">
    <property type="term" value="C:mitochondrial intermembrane space"/>
    <property type="evidence" value="ECO:0007669"/>
    <property type="project" value="UniProtKB-SubCell"/>
</dbReference>
<dbReference type="AlphaFoldDB" id="A0A2X0PPY1"/>
<gene>
    <name evidence="13" type="primary">BQ5605_C045g12231</name>
    <name evidence="13" type="ORF">BQ5605_C045G12231</name>
</gene>
<keyword evidence="8" id="KW-0999">Mitochondrion inner membrane</keyword>
<evidence type="ECO:0000256" key="5">
    <source>
        <dbReference type="ARBA" id="ARBA00018677"/>
    </source>
</evidence>
<keyword evidence="10" id="KW-0496">Mitochondrion</keyword>
<dbReference type="PANTHER" id="PTHR20900">
    <property type="entry name" value="NADH:UBIQUINONE OXIDOREDUCTASE B18-LIKE SUBUNIT"/>
    <property type="match status" value="1"/>
</dbReference>
<evidence type="ECO:0000256" key="11">
    <source>
        <dbReference type="ARBA" id="ARBA00023136"/>
    </source>
</evidence>
<name>A0A2X0PPY1_9BASI</name>
<evidence type="ECO:0000256" key="3">
    <source>
        <dbReference type="ARBA" id="ARBA00004637"/>
    </source>
</evidence>
<dbReference type="STRING" id="796604.A0A2X0PPY1"/>
<sequence>MGAHATGPFEPQPAAPELANRARLPIGWRDQCGKLLVPLNVCRHENLYMTWKCDHEKHVYEKCQYDDYMNRMKQLEKAERKRREEEE</sequence>
<dbReference type="GO" id="GO:0005743">
    <property type="term" value="C:mitochondrial inner membrane"/>
    <property type="evidence" value="ECO:0007669"/>
    <property type="project" value="UniProtKB-SubCell"/>
</dbReference>
<organism evidence="13 14">
    <name type="scientific">Microbotryum silenes-dioicae</name>
    <dbReference type="NCBI Taxonomy" id="796604"/>
    <lineage>
        <taxon>Eukaryota</taxon>
        <taxon>Fungi</taxon>
        <taxon>Dikarya</taxon>
        <taxon>Basidiomycota</taxon>
        <taxon>Pucciniomycotina</taxon>
        <taxon>Microbotryomycetes</taxon>
        <taxon>Microbotryales</taxon>
        <taxon>Microbotryaceae</taxon>
        <taxon>Microbotryum</taxon>
    </lineage>
</organism>
<dbReference type="InterPro" id="IPR008698">
    <property type="entry name" value="NDUB7"/>
</dbReference>
<evidence type="ECO:0000256" key="1">
    <source>
        <dbReference type="ARBA" id="ARBA00003195"/>
    </source>
</evidence>
<proteinExistence type="inferred from homology"/>
<comment type="subcellular location">
    <subcellularLocation>
        <location evidence="3">Mitochondrion inner membrane</location>
        <topology evidence="3">Peripheral membrane protein</topology>
    </subcellularLocation>
    <subcellularLocation>
        <location evidence="2">Mitochondrion intermembrane space</location>
    </subcellularLocation>
</comment>
<evidence type="ECO:0000256" key="12">
    <source>
        <dbReference type="ARBA" id="ARBA00023157"/>
    </source>
</evidence>
<evidence type="ECO:0000313" key="14">
    <source>
        <dbReference type="Proteomes" id="UP000249464"/>
    </source>
</evidence>
<dbReference type="Proteomes" id="UP000249464">
    <property type="component" value="Unassembled WGS sequence"/>
</dbReference>
<keyword evidence="7" id="KW-0679">Respiratory chain</keyword>
<reference evidence="13 14" key="1">
    <citation type="submission" date="2016-11" db="EMBL/GenBank/DDBJ databases">
        <authorList>
            <person name="Jaros S."/>
            <person name="Januszkiewicz K."/>
            <person name="Wedrychowicz H."/>
        </authorList>
    </citation>
    <scope>NUCLEOTIDE SEQUENCE [LARGE SCALE GENOMIC DNA]</scope>
</reference>
<comment type="function">
    <text evidence="1">Accessory subunit of the mitochondrial membrane respiratory chain NADH dehydrogenase (Complex I), that is believed not to be involved in catalysis. Complex I functions in the transfer of electrons from NADH to the respiratory chain. The immediate electron acceptor for the enzyme is believed to be ubiquinone.</text>
</comment>
<dbReference type="Pfam" id="PF05676">
    <property type="entry name" value="NDUF_B7"/>
    <property type="match status" value="1"/>
</dbReference>
<keyword evidence="12" id="KW-1015">Disulfide bond</keyword>
<dbReference type="PANTHER" id="PTHR20900:SF0">
    <property type="entry name" value="NADH DEHYDROGENASE [UBIQUINONE] 1 BETA SUBCOMPLEX SUBUNIT 7"/>
    <property type="match status" value="1"/>
</dbReference>
<evidence type="ECO:0000256" key="9">
    <source>
        <dbReference type="ARBA" id="ARBA00022982"/>
    </source>
</evidence>
<keyword evidence="11" id="KW-0472">Membrane</keyword>
<evidence type="ECO:0000256" key="4">
    <source>
        <dbReference type="ARBA" id="ARBA00008006"/>
    </source>
</evidence>
<protein>
    <recommendedName>
        <fullName evidence="5">NADH dehydrogenase [ubiquinone] 1 beta subcomplex subunit 7</fullName>
    </recommendedName>
</protein>
<accession>A0A2X0PPY1</accession>
<evidence type="ECO:0000256" key="2">
    <source>
        <dbReference type="ARBA" id="ARBA00004569"/>
    </source>
</evidence>
<evidence type="ECO:0000256" key="10">
    <source>
        <dbReference type="ARBA" id="ARBA00023128"/>
    </source>
</evidence>
<evidence type="ECO:0000256" key="6">
    <source>
        <dbReference type="ARBA" id="ARBA00022448"/>
    </source>
</evidence>
<keyword evidence="6" id="KW-0813">Transport</keyword>
<comment type="similarity">
    <text evidence="4">Belongs to the complex I NDUFB7 subunit family.</text>
</comment>